<evidence type="ECO:0000313" key="2">
    <source>
        <dbReference type="Proteomes" id="UP000814033"/>
    </source>
</evidence>
<organism evidence="1 2">
    <name type="scientific">Auriscalpium vulgare</name>
    <dbReference type="NCBI Taxonomy" id="40419"/>
    <lineage>
        <taxon>Eukaryota</taxon>
        <taxon>Fungi</taxon>
        <taxon>Dikarya</taxon>
        <taxon>Basidiomycota</taxon>
        <taxon>Agaricomycotina</taxon>
        <taxon>Agaricomycetes</taxon>
        <taxon>Russulales</taxon>
        <taxon>Auriscalpiaceae</taxon>
        <taxon>Auriscalpium</taxon>
    </lineage>
</organism>
<accession>A0ACB8RST8</accession>
<protein>
    <submittedName>
        <fullName evidence="1">Uncharacterized protein</fullName>
    </submittedName>
</protein>
<name>A0ACB8RST8_9AGAM</name>
<dbReference type="EMBL" id="MU275909">
    <property type="protein sequence ID" value="KAI0047178.1"/>
    <property type="molecule type" value="Genomic_DNA"/>
</dbReference>
<keyword evidence="2" id="KW-1185">Reference proteome</keyword>
<comment type="caution">
    <text evidence="1">The sequence shown here is derived from an EMBL/GenBank/DDBJ whole genome shotgun (WGS) entry which is preliminary data.</text>
</comment>
<reference evidence="1" key="1">
    <citation type="submission" date="2021-02" db="EMBL/GenBank/DDBJ databases">
        <authorList>
            <consortium name="DOE Joint Genome Institute"/>
            <person name="Ahrendt S."/>
            <person name="Looney B.P."/>
            <person name="Miyauchi S."/>
            <person name="Morin E."/>
            <person name="Drula E."/>
            <person name="Courty P.E."/>
            <person name="Chicoki N."/>
            <person name="Fauchery L."/>
            <person name="Kohler A."/>
            <person name="Kuo A."/>
            <person name="Labutti K."/>
            <person name="Pangilinan J."/>
            <person name="Lipzen A."/>
            <person name="Riley R."/>
            <person name="Andreopoulos W."/>
            <person name="He G."/>
            <person name="Johnson J."/>
            <person name="Barry K.W."/>
            <person name="Grigoriev I.V."/>
            <person name="Nagy L."/>
            <person name="Hibbett D."/>
            <person name="Henrissat B."/>
            <person name="Matheny P.B."/>
            <person name="Labbe J."/>
            <person name="Martin F."/>
        </authorList>
    </citation>
    <scope>NUCLEOTIDE SEQUENCE</scope>
    <source>
        <strain evidence="1">FP105234-sp</strain>
    </source>
</reference>
<dbReference type="Proteomes" id="UP000814033">
    <property type="component" value="Unassembled WGS sequence"/>
</dbReference>
<sequence>MTNWNNPEIIAKLDGALVKLVHVAAGLEIWEIVTTSGFELDMILGNRPYQWTVWVYTGCRLSMLAALAIFVATKDIDGLGDCTAWDASIYTFSYISLGLASLLILLRVAALWRRNILVMTITSVVWLTASPLTSAVGRAVLILSGQSSPCSPTKCIPVDSGKAVVSVIGVVVSDVVLLGFMLAGILRHRVQDVPIPGGGGGLWLLLWNQGLIWLGLAIFAEVPALVVISMNLNDPWNVMFEIVTGVTLSIGATRMFRILSNYRPSDESSPYNVTQGTHVDRGFVGEAGGKAPARVISISLELEDGHEVRAANGYAGDIVPMDGEPKWDMDI</sequence>
<proteinExistence type="predicted"/>
<gene>
    <name evidence="1" type="ORF">FA95DRAFT_1606274</name>
</gene>
<reference evidence="1" key="2">
    <citation type="journal article" date="2022" name="New Phytol.">
        <title>Evolutionary transition to the ectomycorrhizal habit in the genomes of a hyperdiverse lineage of mushroom-forming fungi.</title>
        <authorList>
            <person name="Looney B."/>
            <person name="Miyauchi S."/>
            <person name="Morin E."/>
            <person name="Drula E."/>
            <person name="Courty P.E."/>
            <person name="Kohler A."/>
            <person name="Kuo A."/>
            <person name="LaButti K."/>
            <person name="Pangilinan J."/>
            <person name="Lipzen A."/>
            <person name="Riley R."/>
            <person name="Andreopoulos W."/>
            <person name="He G."/>
            <person name="Johnson J."/>
            <person name="Nolan M."/>
            <person name="Tritt A."/>
            <person name="Barry K.W."/>
            <person name="Grigoriev I.V."/>
            <person name="Nagy L.G."/>
            <person name="Hibbett D."/>
            <person name="Henrissat B."/>
            <person name="Matheny P.B."/>
            <person name="Labbe J."/>
            <person name="Martin F.M."/>
        </authorList>
    </citation>
    <scope>NUCLEOTIDE SEQUENCE</scope>
    <source>
        <strain evidence="1">FP105234-sp</strain>
    </source>
</reference>
<evidence type="ECO:0000313" key="1">
    <source>
        <dbReference type="EMBL" id="KAI0047178.1"/>
    </source>
</evidence>